<comment type="caution">
    <text evidence="1">The sequence shown here is derived from an EMBL/GenBank/DDBJ whole genome shotgun (WGS) entry which is preliminary data.</text>
</comment>
<reference evidence="1 2" key="1">
    <citation type="submission" date="2020-08" db="EMBL/GenBank/DDBJ databases">
        <title>Sequencing the genomes of 1000 actinobacteria strains.</title>
        <authorList>
            <person name="Klenk H.-P."/>
        </authorList>
    </citation>
    <scope>NUCLEOTIDE SEQUENCE [LARGE SCALE GENOMIC DNA]</scope>
    <source>
        <strain evidence="1 2">DSM 44230</strain>
    </source>
</reference>
<dbReference type="AlphaFoldDB" id="A0A7W7FS11"/>
<protein>
    <submittedName>
        <fullName evidence="1">Uncharacterized protein</fullName>
    </submittedName>
</protein>
<gene>
    <name evidence="1" type="ORF">HNR67_001051</name>
</gene>
<name>A0A7W7FS11_9PSEU</name>
<organism evidence="1 2">
    <name type="scientific">Crossiella cryophila</name>
    <dbReference type="NCBI Taxonomy" id="43355"/>
    <lineage>
        <taxon>Bacteria</taxon>
        <taxon>Bacillati</taxon>
        <taxon>Actinomycetota</taxon>
        <taxon>Actinomycetes</taxon>
        <taxon>Pseudonocardiales</taxon>
        <taxon>Pseudonocardiaceae</taxon>
        <taxon>Crossiella</taxon>
    </lineage>
</organism>
<sequence length="55" mass="6387">MVANDPILQTWVGKSPVVYLTYYVPLCIRLQVKVIRLHKPPKVLYRFSSQQITKG</sequence>
<accession>A0A7W7FS11</accession>
<proteinExistence type="predicted"/>
<dbReference type="Proteomes" id="UP000533598">
    <property type="component" value="Unassembled WGS sequence"/>
</dbReference>
<dbReference type="EMBL" id="JACHMH010000001">
    <property type="protein sequence ID" value="MBB4674933.1"/>
    <property type="molecule type" value="Genomic_DNA"/>
</dbReference>
<evidence type="ECO:0000313" key="1">
    <source>
        <dbReference type="EMBL" id="MBB4674933.1"/>
    </source>
</evidence>
<evidence type="ECO:0000313" key="2">
    <source>
        <dbReference type="Proteomes" id="UP000533598"/>
    </source>
</evidence>
<keyword evidence="2" id="KW-1185">Reference proteome</keyword>